<dbReference type="Proteomes" id="UP000030905">
    <property type="component" value="Chromosome"/>
</dbReference>
<dbReference type="AlphaFoldDB" id="A0A0H3JAH7"/>
<dbReference type="eggNOG" id="ENOG50328DS">
    <property type="taxonomic scope" value="Bacteria"/>
</dbReference>
<organism evidence="2 5">
    <name type="scientific">Clostridium pasteurianum DSM 525 = ATCC 6013</name>
    <dbReference type="NCBI Taxonomy" id="1262449"/>
    <lineage>
        <taxon>Bacteria</taxon>
        <taxon>Bacillati</taxon>
        <taxon>Bacillota</taxon>
        <taxon>Clostridia</taxon>
        <taxon>Eubacteriales</taxon>
        <taxon>Clostridiaceae</taxon>
        <taxon>Clostridium</taxon>
    </lineage>
</organism>
<dbReference type="RefSeq" id="WP_003447504.1">
    <property type="nucleotide sequence ID" value="NZ_ANZB01000015.1"/>
</dbReference>
<dbReference type="KEGG" id="cpae:CPAST_c25010"/>
<dbReference type="PATRIC" id="fig|1262449.3.peg.3536"/>
<keyword evidence="1" id="KW-0732">Signal</keyword>
<name>A0A0H3JAH7_CLOPA</name>
<feature type="signal peptide" evidence="1">
    <location>
        <begin position="1"/>
        <end position="23"/>
    </location>
</feature>
<gene>
    <name evidence="2" type="ORF">CLPA_c25010</name>
    <name evidence="3" type="ORF">CP6013_00679</name>
</gene>
<evidence type="ECO:0000256" key="1">
    <source>
        <dbReference type="SAM" id="SignalP"/>
    </source>
</evidence>
<feature type="chain" id="PRO_5035991404" evidence="1">
    <location>
        <begin position="24"/>
        <end position="127"/>
    </location>
</feature>
<sequence>MKKLIMSGIVSLIILAISVPAFADTALFDFTLNPGQSGYSSFVHKADSEQRAYVSITSSNFINSDKTWFRVRDSADNIKTETKWANANISFTLNYISTGYAGDYYRLKGQQDSASPYYVHVAGRWTP</sequence>
<evidence type="ECO:0000313" key="4">
    <source>
        <dbReference type="Proteomes" id="UP000028042"/>
    </source>
</evidence>
<proteinExistence type="predicted"/>
<keyword evidence="5" id="KW-1185">Reference proteome</keyword>
<evidence type="ECO:0000313" key="2">
    <source>
        <dbReference type="EMBL" id="AJA52558.1"/>
    </source>
</evidence>
<evidence type="ECO:0000313" key="5">
    <source>
        <dbReference type="Proteomes" id="UP000030905"/>
    </source>
</evidence>
<protein>
    <submittedName>
        <fullName evidence="2">Uncharacterized protein</fullName>
    </submittedName>
</protein>
<reference evidence="3 4" key="3">
    <citation type="journal article" name="Genome Announc.">
        <title>Improved Draft Genome Sequence of Clostridium pasteurianum Strain ATCC 6013 (DSM 525) Using a Hybrid Next-Generation Sequencing Approach.</title>
        <authorList>
            <person name="Pyne M.E."/>
            <person name="Utturkar S."/>
            <person name="Brown S.D."/>
            <person name="Moo-Young M."/>
            <person name="Chung D.A."/>
            <person name="Chou C.P."/>
        </authorList>
    </citation>
    <scope>NUCLEOTIDE SEQUENCE [LARGE SCALE GENOMIC DNA]</scope>
    <source>
        <strain evidence="3 4">ATCC 6013</strain>
    </source>
</reference>
<reference evidence="2 5" key="1">
    <citation type="journal article" date="2015" name="Genome Announc.">
        <title>Complete Genome Sequence of the Nitrogen-Fixing and Solvent-Producing Clostridium pasteurianum DSM 525.</title>
        <authorList>
            <person name="Poehlein A."/>
            <person name="Grosse-Honebrink A."/>
            <person name="Zhang Y."/>
            <person name="Minton N.P."/>
            <person name="Daniel R."/>
        </authorList>
    </citation>
    <scope>NUCLEOTIDE SEQUENCE [LARGE SCALE GENOMIC DNA]</scope>
    <source>
        <strain evidence="2">DSM 525</strain>
        <strain evidence="5">DSM 525 / ATCC 6013</strain>
    </source>
</reference>
<evidence type="ECO:0000313" key="3">
    <source>
        <dbReference type="EMBL" id="KRU11432.1"/>
    </source>
</evidence>
<dbReference type="GeneID" id="93074637"/>
<reference evidence="3" key="2">
    <citation type="submission" date="2015-10" db="EMBL/GenBank/DDBJ databases">
        <title>Improved Draft Genome Sequence of Clostridium pasteurianum Strain ATCC 6013 (DSM 525) Using a Hybrid Next-Generation Sequencing Approach.</title>
        <authorList>
            <person name="Pyne M.E."/>
            <person name="Utturkar S.M."/>
            <person name="Brown S.D."/>
            <person name="Moo-Young M."/>
            <person name="Chung D.A."/>
            <person name="Chou P.C."/>
        </authorList>
    </citation>
    <scope>NUCLEOTIDE SEQUENCE</scope>
    <source>
        <strain evidence="3">ATCC 6013</strain>
    </source>
</reference>
<dbReference type="EMBL" id="CP009268">
    <property type="protein sequence ID" value="AJA52558.1"/>
    <property type="molecule type" value="Genomic_DNA"/>
</dbReference>
<dbReference type="KEGG" id="cpat:CLPA_c25010"/>
<dbReference type="EMBL" id="JPGY02000001">
    <property type="protein sequence ID" value="KRU11432.1"/>
    <property type="molecule type" value="Genomic_DNA"/>
</dbReference>
<dbReference type="Proteomes" id="UP000028042">
    <property type="component" value="Unassembled WGS sequence"/>
</dbReference>
<accession>A0A0H3JAH7</accession>